<dbReference type="Gene3D" id="1.10.260.40">
    <property type="entry name" value="lambda repressor-like DNA-binding domains"/>
    <property type="match status" value="1"/>
</dbReference>
<reference evidence="2" key="1">
    <citation type="journal article" date="2021" name="Proc. Natl. Acad. Sci. U.S.A.">
        <title>A Catalog of Tens of Thousands of Viruses from Human Metagenomes Reveals Hidden Associations with Chronic Diseases.</title>
        <authorList>
            <person name="Tisza M.J."/>
            <person name="Buck C.B."/>
        </authorList>
    </citation>
    <scope>NUCLEOTIDE SEQUENCE</scope>
    <source>
        <strain evidence="2">CtEkS11</strain>
    </source>
</reference>
<dbReference type="InterPro" id="IPR010982">
    <property type="entry name" value="Lambda_DNA-bd_dom_sf"/>
</dbReference>
<evidence type="ECO:0000313" key="2">
    <source>
        <dbReference type="EMBL" id="DAE26029.1"/>
    </source>
</evidence>
<feature type="domain" description="HTH cro/C1-type" evidence="1">
    <location>
        <begin position="19"/>
        <end position="72"/>
    </location>
</feature>
<evidence type="ECO:0000259" key="1">
    <source>
        <dbReference type="PROSITE" id="PS50943"/>
    </source>
</evidence>
<organism evidence="2">
    <name type="scientific">Siphoviridae sp. ctEkS11</name>
    <dbReference type="NCBI Taxonomy" id="2827272"/>
    <lineage>
        <taxon>Viruses</taxon>
        <taxon>Duplodnaviria</taxon>
        <taxon>Heunggongvirae</taxon>
        <taxon>Uroviricota</taxon>
        <taxon>Caudoviricetes</taxon>
    </lineage>
</organism>
<dbReference type="Pfam" id="PF01381">
    <property type="entry name" value="HTH_3"/>
    <property type="match status" value="1"/>
</dbReference>
<dbReference type="EMBL" id="BK015807">
    <property type="protein sequence ID" value="DAE26029.1"/>
    <property type="molecule type" value="Genomic_DNA"/>
</dbReference>
<dbReference type="InterPro" id="IPR001387">
    <property type="entry name" value="Cro/C1-type_HTH"/>
</dbReference>
<proteinExistence type="predicted"/>
<dbReference type="SUPFAM" id="SSF47413">
    <property type="entry name" value="lambda repressor-like DNA-binding domains"/>
    <property type="match status" value="1"/>
</dbReference>
<sequence>MHNKNSSIHTKYMKNKVGEYRYKHNMSIAELAERSGMSTTAISNLENEYTSDILLSNAVSLSHVLQVDLYELFCIKR</sequence>
<dbReference type="CDD" id="cd00093">
    <property type="entry name" value="HTH_XRE"/>
    <property type="match status" value="1"/>
</dbReference>
<dbReference type="PROSITE" id="PS50943">
    <property type="entry name" value="HTH_CROC1"/>
    <property type="match status" value="1"/>
</dbReference>
<protein>
    <submittedName>
        <fullName evidence="2">Helix-turn-helix XRE-family like protein</fullName>
    </submittedName>
</protein>
<accession>A0A8S5R4V4</accession>
<name>A0A8S5R4V4_9CAUD</name>
<dbReference type="SMART" id="SM00530">
    <property type="entry name" value="HTH_XRE"/>
    <property type="match status" value="1"/>
</dbReference>
<dbReference type="GO" id="GO:0003677">
    <property type="term" value="F:DNA binding"/>
    <property type="evidence" value="ECO:0007669"/>
    <property type="project" value="InterPro"/>
</dbReference>